<keyword evidence="5" id="KW-0997">Cell inner membrane</keyword>
<dbReference type="Proteomes" id="UP001562065">
    <property type="component" value="Unassembled WGS sequence"/>
</dbReference>
<reference evidence="12 13" key="1">
    <citation type="submission" date="2024-07" db="EMBL/GenBank/DDBJ databases">
        <authorList>
            <person name="Ren Q."/>
        </authorList>
    </citation>
    <scope>NUCLEOTIDE SEQUENCE [LARGE SCALE GENOMIC DNA]</scope>
    <source>
        <strain evidence="12 13">REN37</strain>
    </source>
</reference>
<comment type="caution">
    <text evidence="12">The sequence shown here is derived from an EMBL/GenBank/DDBJ whole genome shotgun (WGS) entry which is preliminary data.</text>
</comment>
<dbReference type="PANTHER" id="PTHR30012">
    <property type="entry name" value="GENERAL SECRETION PATHWAY PROTEIN"/>
    <property type="match status" value="1"/>
</dbReference>
<evidence type="ECO:0000256" key="7">
    <source>
        <dbReference type="ARBA" id="ARBA00022989"/>
    </source>
</evidence>
<dbReference type="InterPro" id="IPR003004">
    <property type="entry name" value="GspF/PilC"/>
</dbReference>
<keyword evidence="3 9" id="KW-0813">Transport</keyword>
<sequence length="410" mass="44516">MANAAAVKQDKKATFTYEGKDRRGARVKGELLSTSAAMARAELRKQGIDPTRLRKKSEFKIFGGSKKIKPADIAIFTRQMATMMKAGVPLVQSFEIVADGLDNPTMKNVVLKIKADIEGGNNFAGALREHPKYFDDLYCSLVEAGEASGALETMLDRVAIYKEKSEALKSKIKKAMKYPVTVLVVAALVTAILLVKVVPTFQELFEGFGAELPAMTQFVIELSDSLQSSGLYILAGLIAFIFGFRTLRQRSKVFSDNVDRLYLKLPIVGDIIFKATVARYARTLSTTFAAGVPLIDALDACAGATGNAVYRDAVLNIKDEVSTGQQLQFAMRSSGIFPSMALQMTAIGEESGALDAMLEKVAQHYEDEVDNAVDGLTSMMEPLIMSFLGIVIGGLIVAMYLPIFQMGNVV</sequence>
<gene>
    <name evidence="12" type="ORF">AB5I84_10625</name>
</gene>
<dbReference type="EMBL" id="JBGCUO010000001">
    <property type="protein sequence ID" value="MEY1662602.1"/>
    <property type="molecule type" value="Genomic_DNA"/>
</dbReference>
<keyword evidence="7 10" id="KW-1133">Transmembrane helix</keyword>
<accession>A0ABV4AJ76</accession>
<keyword evidence="13" id="KW-1185">Reference proteome</keyword>
<feature type="transmembrane region" description="Helical" evidence="10">
    <location>
        <begin position="383"/>
        <end position="403"/>
    </location>
</feature>
<evidence type="ECO:0000256" key="3">
    <source>
        <dbReference type="ARBA" id="ARBA00022448"/>
    </source>
</evidence>
<dbReference type="Pfam" id="PF00482">
    <property type="entry name" value="T2SSF"/>
    <property type="match status" value="2"/>
</dbReference>
<dbReference type="Gene3D" id="1.20.81.30">
    <property type="entry name" value="Type II secretion system (T2SS), domain F"/>
    <property type="match status" value="2"/>
</dbReference>
<comment type="subcellular location">
    <subcellularLocation>
        <location evidence="1 9">Cell inner membrane</location>
        <topology evidence="1 9">Multi-pass membrane protein</topology>
    </subcellularLocation>
</comment>
<protein>
    <submittedName>
        <fullName evidence="12">Type II secretion system F family protein</fullName>
    </submittedName>
</protein>
<keyword evidence="6 9" id="KW-0812">Transmembrane</keyword>
<dbReference type="InterPro" id="IPR018076">
    <property type="entry name" value="T2SS_GspF_dom"/>
</dbReference>
<dbReference type="InterPro" id="IPR001992">
    <property type="entry name" value="T2SS_GspF/T4SS_PilC_CS"/>
</dbReference>
<proteinExistence type="inferred from homology"/>
<feature type="transmembrane region" description="Helical" evidence="10">
    <location>
        <begin position="229"/>
        <end position="247"/>
    </location>
</feature>
<feature type="domain" description="Type II secretion system protein GspF" evidence="11">
    <location>
        <begin position="76"/>
        <end position="199"/>
    </location>
</feature>
<evidence type="ECO:0000256" key="5">
    <source>
        <dbReference type="ARBA" id="ARBA00022519"/>
    </source>
</evidence>
<evidence type="ECO:0000256" key="8">
    <source>
        <dbReference type="ARBA" id="ARBA00023136"/>
    </source>
</evidence>
<keyword evidence="8 10" id="KW-0472">Membrane</keyword>
<feature type="domain" description="Type II secretion system protein GspF" evidence="11">
    <location>
        <begin position="281"/>
        <end position="402"/>
    </location>
</feature>
<evidence type="ECO:0000256" key="6">
    <source>
        <dbReference type="ARBA" id="ARBA00022692"/>
    </source>
</evidence>
<evidence type="ECO:0000256" key="10">
    <source>
        <dbReference type="SAM" id="Phobius"/>
    </source>
</evidence>
<dbReference type="RefSeq" id="WP_369455836.1">
    <property type="nucleotide sequence ID" value="NZ_JBGCUO010000001.1"/>
</dbReference>
<keyword evidence="4" id="KW-1003">Cell membrane</keyword>
<evidence type="ECO:0000313" key="12">
    <source>
        <dbReference type="EMBL" id="MEY1662602.1"/>
    </source>
</evidence>
<evidence type="ECO:0000259" key="11">
    <source>
        <dbReference type="Pfam" id="PF00482"/>
    </source>
</evidence>
<evidence type="ECO:0000256" key="9">
    <source>
        <dbReference type="RuleBase" id="RU003923"/>
    </source>
</evidence>
<evidence type="ECO:0000313" key="13">
    <source>
        <dbReference type="Proteomes" id="UP001562065"/>
    </source>
</evidence>
<comment type="similarity">
    <text evidence="2 9">Belongs to the GSP F family.</text>
</comment>
<dbReference type="PANTHER" id="PTHR30012:SF7">
    <property type="entry name" value="PROTEIN TRANSPORT PROTEIN HOFC HOMOLOG"/>
    <property type="match status" value="1"/>
</dbReference>
<evidence type="ECO:0000256" key="2">
    <source>
        <dbReference type="ARBA" id="ARBA00005745"/>
    </source>
</evidence>
<evidence type="ECO:0000256" key="4">
    <source>
        <dbReference type="ARBA" id="ARBA00022475"/>
    </source>
</evidence>
<name>A0ABV4AJ76_9GAMM</name>
<organism evidence="12 13">
    <name type="scientific">Isoalcanivorax beigongshangi</name>
    <dbReference type="NCBI Taxonomy" id="3238810"/>
    <lineage>
        <taxon>Bacteria</taxon>
        <taxon>Pseudomonadati</taxon>
        <taxon>Pseudomonadota</taxon>
        <taxon>Gammaproteobacteria</taxon>
        <taxon>Oceanospirillales</taxon>
        <taxon>Alcanivoracaceae</taxon>
        <taxon>Isoalcanivorax</taxon>
    </lineage>
</organism>
<dbReference type="InterPro" id="IPR042094">
    <property type="entry name" value="T2SS_GspF_sf"/>
</dbReference>
<evidence type="ECO:0000256" key="1">
    <source>
        <dbReference type="ARBA" id="ARBA00004429"/>
    </source>
</evidence>
<feature type="transmembrane region" description="Helical" evidence="10">
    <location>
        <begin position="178"/>
        <end position="198"/>
    </location>
</feature>
<dbReference type="PROSITE" id="PS00874">
    <property type="entry name" value="T2SP_F"/>
    <property type="match status" value="1"/>
</dbReference>
<dbReference type="PRINTS" id="PR00812">
    <property type="entry name" value="BCTERIALGSPF"/>
</dbReference>